<gene>
    <name evidence="3" type="ORF">AS194_05375</name>
</gene>
<feature type="compositionally biased region" description="Basic and acidic residues" evidence="1">
    <location>
        <begin position="136"/>
        <end position="156"/>
    </location>
</feature>
<name>A0A0T6DTP2_9GAMM</name>
<sequence length="176" mass="19242">MRKNILSLVLGATLVLPAAAIAAPVNTSDIMLADMRTTPVDNTLQAEIEGPDGELVATQPGAVDNNNMDAINDDMESEEGDMDEDMTVTADEKMSEDQVKAEVAQARAELAQARATAERPTQMTNDVQSSQATPADMREKPVEITLQEKKKDRRGELLATQPGQVEFNENRRFTIR</sequence>
<organism evidence="3 4">
    <name type="scientific">Psychrobacter piscatorii</name>
    <dbReference type="NCBI Taxonomy" id="554343"/>
    <lineage>
        <taxon>Bacteria</taxon>
        <taxon>Pseudomonadati</taxon>
        <taxon>Pseudomonadota</taxon>
        <taxon>Gammaproteobacteria</taxon>
        <taxon>Moraxellales</taxon>
        <taxon>Moraxellaceae</taxon>
        <taxon>Psychrobacter</taxon>
    </lineage>
</organism>
<comment type="caution">
    <text evidence="3">The sequence shown here is derived from an EMBL/GenBank/DDBJ whole genome shotgun (WGS) entry which is preliminary data.</text>
</comment>
<dbReference type="EMBL" id="LNDJ01000048">
    <property type="protein sequence ID" value="KRU23250.1"/>
    <property type="molecule type" value="Genomic_DNA"/>
</dbReference>
<keyword evidence="2" id="KW-0732">Signal</keyword>
<feature type="compositionally biased region" description="Polar residues" evidence="1">
    <location>
        <begin position="121"/>
        <end position="133"/>
    </location>
</feature>
<proteinExistence type="predicted"/>
<accession>A0A0T6DTP2</accession>
<protein>
    <submittedName>
        <fullName evidence="3">Uncharacterized protein</fullName>
    </submittedName>
</protein>
<dbReference type="Proteomes" id="UP000051202">
    <property type="component" value="Unassembled WGS sequence"/>
</dbReference>
<feature type="signal peptide" evidence="2">
    <location>
        <begin position="1"/>
        <end position="22"/>
    </location>
</feature>
<keyword evidence="4" id="KW-1185">Reference proteome</keyword>
<feature type="region of interest" description="Disordered" evidence="1">
    <location>
        <begin position="110"/>
        <end position="157"/>
    </location>
</feature>
<evidence type="ECO:0000256" key="1">
    <source>
        <dbReference type="SAM" id="MobiDB-lite"/>
    </source>
</evidence>
<dbReference type="RefSeq" id="WP_058023992.1">
    <property type="nucleotide sequence ID" value="NZ_LNDJ01000048.1"/>
</dbReference>
<evidence type="ECO:0000256" key="2">
    <source>
        <dbReference type="SAM" id="SignalP"/>
    </source>
</evidence>
<evidence type="ECO:0000313" key="4">
    <source>
        <dbReference type="Proteomes" id="UP000051202"/>
    </source>
</evidence>
<evidence type="ECO:0000313" key="3">
    <source>
        <dbReference type="EMBL" id="KRU23250.1"/>
    </source>
</evidence>
<feature type="chain" id="PRO_5006669077" evidence="2">
    <location>
        <begin position="23"/>
        <end position="176"/>
    </location>
</feature>
<reference evidence="3 4" key="1">
    <citation type="submission" date="2015-11" db="EMBL/GenBank/DDBJ databases">
        <title>Permanent draft genome of Psychrobacter piscatorii LQ58.</title>
        <authorList>
            <person name="Zhou M."/>
            <person name="Dong B."/>
            <person name="Liu Q."/>
        </authorList>
    </citation>
    <scope>NUCLEOTIDE SEQUENCE [LARGE SCALE GENOMIC DNA]</scope>
    <source>
        <strain evidence="3 4">LQ58</strain>
    </source>
</reference>
<feature type="compositionally biased region" description="Low complexity" evidence="1">
    <location>
        <begin position="110"/>
        <end position="119"/>
    </location>
</feature>
<dbReference type="AlphaFoldDB" id="A0A0T6DTP2"/>